<evidence type="ECO:0000313" key="3">
    <source>
        <dbReference type="Proteomes" id="UP000477951"/>
    </source>
</evidence>
<protein>
    <submittedName>
        <fullName evidence="2">SAVED domain-containing protein</fullName>
    </submittedName>
</protein>
<reference evidence="2 3" key="1">
    <citation type="submission" date="2019-12" db="EMBL/GenBank/DDBJ databases">
        <title>Whole-genome sequencing of Allorhizobium vitis.</title>
        <authorList>
            <person name="Gan H.M."/>
            <person name="Szegedi E."/>
            <person name="Burr T."/>
            <person name="Savka M.A."/>
        </authorList>
    </citation>
    <scope>NUCLEOTIDE SEQUENCE [LARGE SCALE GENOMIC DNA]</scope>
    <source>
        <strain evidence="2 3">CG516</strain>
    </source>
</reference>
<dbReference type="InterPro" id="IPR040836">
    <property type="entry name" value="SAVED"/>
</dbReference>
<dbReference type="Pfam" id="PF18145">
    <property type="entry name" value="SAVED"/>
    <property type="match status" value="1"/>
</dbReference>
<evidence type="ECO:0000313" key="2">
    <source>
        <dbReference type="EMBL" id="MUZ73321.1"/>
    </source>
</evidence>
<dbReference type="RefSeq" id="WP_156614758.1">
    <property type="nucleotide sequence ID" value="NZ_WPHR01000007.1"/>
</dbReference>
<comment type="caution">
    <text evidence="2">The sequence shown here is derived from an EMBL/GenBank/DDBJ whole genome shotgun (WGS) entry which is preliminary data.</text>
</comment>
<name>A0A6L6VEF4_AGRVI</name>
<proteinExistence type="predicted"/>
<gene>
    <name evidence="2" type="ORF">GOZ90_11575</name>
</gene>
<sequence length="397" mass="44217">MPNSVKNAQSKSIATKEARASIPTKVQNFLWARSGGRCEYRGCNDLLIGDLVSNTPNANKGYHAHIIADSPGGPRGHETLSKKLASDPDNIMLLCDVHHRVIDREKKAEHPAELLREMKREHEDRIEAVTAIARHRGTHALRYTAKIATNEALVTASDLQIAIVEEGRFPVRGGNIDLEIIGLDYSEDEPEYWAIHLRNLRSGFKEKVSGRTERGELQHLTVAALAPIPLLIELGRLLSDIRAVDVRQLLRNPKGLKWDNNSPPLTFDVCTAVPSRANIVALKVEISSDIADERVIRILGDAVPIWSIRSSIRGNDVLRRSDDLVAFARDFRSTLDQIRHAHGPDVEVHLFPSVPASTAVEIGRGWQPKAHPTLRVYDENRRLGGFHLVHSLDHTQA</sequence>
<dbReference type="AlphaFoldDB" id="A0A6L6VEF4"/>
<accession>A0A6L6VEF4</accession>
<feature type="domain" description="SMODS-associated and fused to various effectors" evidence="1">
    <location>
        <begin position="202"/>
        <end position="386"/>
    </location>
</feature>
<organism evidence="2 3">
    <name type="scientific">Agrobacterium vitis</name>
    <name type="common">Rhizobium vitis</name>
    <dbReference type="NCBI Taxonomy" id="373"/>
    <lineage>
        <taxon>Bacteria</taxon>
        <taxon>Pseudomonadati</taxon>
        <taxon>Pseudomonadota</taxon>
        <taxon>Alphaproteobacteria</taxon>
        <taxon>Hyphomicrobiales</taxon>
        <taxon>Rhizobiaceae</taxon>
        <taxon>Rhizobium/Agrobacterium group</taxon>
        <taxon>Agrobacterium</taxon>
    </lineage>
</organism>
<evidence type="ECO:0000259" key="1">
    <source>
        <dbReference type="Pfam" id="PF18145"/>
    </source>
</evidence>
<dbReference type="Proteomes" id="UP000477951">
    <property type="component" value="Unassembled WGS sequence"/>
</dbReference>
<dbReference type="NCBIfam" id="NF033611">
    <property type="entry name" value="SAVED"/>
    <property type="match status" value="1"/>
</dbReference>
<dbReference type="EMBL" id="WPHR01000007">
    <property type="protein sequence ID" value="MUZ73321.1"/>
    <property type="molecule type" value="Genomic_DNA"/>
</dbReference>